<proteinExistence type="predicted"/>
<dbReference type="PROSITE" id="PS51419">
    <property type="entry name" value="RAB"/>
    <property type="match status" value="1"/>
</dbReference>
<dbReference type="InterPro" id="IPR001806">
    <property type="entry name" value="Small_GTPase"/>
</dbReference>
<gene>
    <name evidence="2" type="ORF">TPC1_15227</name>
</gene>
<dbReference type="EMBL" id="GDID01003877">
    <property type="protein sequence ID" value="JAP92729.1"/>
    <property type="molecule type" value="Transcribed_RNA"/>
</dbReference>
<dbReference type="InterPro" id="IPR027417">
    <property type="entry name" value="P-loop_NTPase"/>
</dbReference>
<dbReference type="Pfam" id="PF00071">
    <property type="entry name" value="Ras"/>
    <property type="match status" value="1"/>
</dbReference>
<keyword evidence="1" id="KW-0547">Nucleotide-binding</keyword>
<dbReference type="Gene3D" id="3.40.50.300">
    <property type="entry name" value="P-loop containing nucleotide triphosphate hydrolases"/>
    <property type="match status" value="1"/>
</dbReference>
<dbReference type="GO" id="GO:0005525">
    <property type="term" value="F:GTP binding"/>
    <property type="evidence" value="ECO:0007669"/>
    <property type="project" value="InterPro"/>
</dbReference>
<dbReference type="AlphaFoldDB" id="A0A146KBG8"/>
<evidence type="ECO:0000256" key="1">
    <source>
        <dbReference type="ARBA" id="ARBA00022741"/>
    </source>
</evidence>
<accession>A0A146KBG8</accession>
<protein>
    <submittedName>
        <fullName evidence="2">Rab-like protein</fullName>
    </submittedName>
</protein>
<dbReference type="PANTHER" id="PTHR47978">
    <property type="match status" value="1"/>
</dbReference>
<feature type="non-terminal residue" evidence="2">
    <location>
        <position position="1"/>
    </location>
</feature>
<organism evidence="2">
    <name type="scientific">Trepomonas sp. PC1</name>
    <dbReference type="NCBI Taxonomy" id="1076344"/>
    <lineage>
        <taxon>Eukaryota</taxon>
        <taxon>Metamonada</taxon>
        <taxon>Diplomonadida</taxon>
        <taxon>Hexamitidae</taxon>
        <taxon>Hexamitinae</taxon>
        <taxon>Trepomonas</taxon>
    </lineage>
</organism>
<dbReference type="SUPFAM" id="SSF52540">
    <property type="entry name" value="P-loop containing nucleoside triphosphate hydrolases"/>
    <property type="match status" value="1"/>
</dbReference>
<feature type="non-terminal residue" evidence="2">
    <location>
        <position position="98"/>
    </location>
</feature>
<evidence type="ECO:0000313" key="2">
    <source>
        <dbReference type="EMBL" id="JAP92729.1"/>
    </source>
</evidence>
<dbReference type="GO" id="GO:0003924">
    <property type="term" value="F:GTPase activity"/>
    <property type="evidence" value="ECO:0007669"/>
    <property type="project" value="InterPro"/>
</dbReference>
<sequence>AILMVFDVSNPETLANCNYWFQEATQFVYQPFTILIANKTDLAQVITDQQIQEVTKSIGCQFFRVSTKTGEGIAEMMDFLTENIKEAQDAPKQKVQDQ</sequence>
<reference evidence="2" key="1">
    <citation type="submission" date="2015-07" db="EMBL/GenBank/DDBJ databases">
        <title>Adaptation to a free-living lifestyle via gene acquisitions in the diplomonad Trepomonas sp. PC1.</title>
        <authorList>
            <person name="Xu F."/>
            <person name="Jerlstrom-Hultqvist J."/>
            <person name="Kolisko M."/>
            <person name="Simpson A.G.B."/>
            <person name="Roger A.J."/>
            <person name="Svard S.G."/>
            <person name="Andersson J.O."/>
        </authorList>
    </citation>
    <scope>NUCLEOTIDE SEQUENCE</scope>
    <source>
        <strain evidence="2">PC1</strain>
    </source>
</reference>
<name>A0A146KBG8_9EUKA</name>